<dbReference type="InterPro" id="IPR014710">
    <property type="entry name" value="RmlC-like_jellyroll"/>
</dbReference>
<dbReference type="InterPro" id="IPR036388">
    <property type="entry name" value="WH-like_DNA-bd_sf"/>
</dbReference>
<dbReference type="InterPro" id="IPR050397">
    <property type="entry name" value="Env_Response_Regulators"/>
</dbReference>
<feature type="domain" description="Cyclic nucleotide-binding" evidence="4">
    <location>
        <begin position="17"/>
        <end position="137"/>
    </location>
</feature>
<gene>
    <name evidence="6" type="ORF">K7C98_32385</name>
</gene>
<keyword evidence="3" id="KW-0804">Transcription</keyword>
<organism evidence="6 7">
    <name type="scientific">Nannocystis pusilla</name>
    <dbReference type="NCBI Taxonomy" id="889268"/>
    <lineage>
        <taxon>Bacteria</taxon>
        <taxon>Pseudomonadati</taxon>
        <taxon>Myxococcota</taxon>
        <taxon>Polyangia</taxon>
        <taxon>Nannocystales</taxon>
        <taxon>Nannocystaceae</taxon>
        <taxon>Nannocystis</taxon>
    </lineage>
</organism>
<accession>A0ABS7U0A8</accession>
<comment type="caution">
    <text evidence="6">The sequence shown here is derived from an EMBL/GenBank/DDBJ whole genome shotgun (WGS) entry which is preliminary data.</text>
</comment>
<keyword evidence="2" id="KW-0238">DNA-binding</keyword>
<name>A0ABS7U0A8_9BACT</name>
<dbReference type="PROSITE" id="PS51063">
    <property type="entry name" value="HTH_CRP_2"/>
    <property type="match status" value="1"/>
</dbReference>
<evidence type="ECO:0000256" key="3">
    <source>
        <dbReference type="ARBA" id="ARBA00023163"/>
    </source>
</evidence>
<feature type="domain" description="HTH crp-type" evidence="5">
    <location>
        <begin position="151"/>
        <end position="223"/>
    </location>
</feature>
<protein>
    <submittedName>
        <fullName evidence="6">Crp/Fnr family transcriptional regulator</fullName>
    </submittedName>
</protein>
<reference evidence="6" key="1">
    <citation type="submission" date="2021-08" db="EMBL/GenBank/DDBJ databases">
        <authorList>
            <person name="Stevens D.C."/>
        </authorList>
    </citation>
    <scope>NUCLEOTIDE SEQUENCE</scope>
    <source>
        <strain evidence="6">DSM 53165</strain>
    </source>
</reference>
<dbReference type="Proteomes" id="UP001139031">
    <property type="component" value="Unassembled WGS sequence"/>
</dbReference>
<dbReference type="SMART" id="SM00100">
    <property type="entry name" value="cNMP"/>
    <property type="match status" value="1"/>
</dbReference>
<dbReference type="InterPro" id="IPR000595">
    <property type="entry name" value="cNMP-bd_dom"/>
</dbReference>
<sequence length="254" mass="28020">MTTETTRHCWYLSKSPVLADLPAAELQSLAQAAELCERRRNTTLYLAGDFAGDVYFLHGGRVSSLYITSTHRTVSLGLYGPTEVFGESCLWSSAPRDDTAVTATSVLLSRIPRALLRAVLDAHGRIEQRLSELAVVRRDATIRRLAAALTSSVRARLAGQLLELAEHGRDTPDGRELAFSLTHHELAALIGTTRESVSLELGRLERSRLLIRRGRRILLRDLRRLLAQARDDLPPRRRVIGGTVTAGVVLGLMP</sequence>
<dbReference type="InterPro" id="IPR012318">
    <property type="entry name" value="HTH_CRP"/>
</dbReference>
<dbReference type="SUPFAM" id="SSF51206">
    <property type="entry name" value="cAMP-binding domain-like"/>
    <property type="match status" value="1"/>
</dbReference>
<dbReference type="InterPro" id="IPR018490">
    <property type="entry name" value="cNMP-bd_dom_sf"/>
</dbReference>
<dbReference type="Gene3D" id="1.10.10.10">
    <property type="entry name" value="Winged helix-like DNA-binding domain superfamily/Winged helix DNA-binding domain"/>
    <property type="match status" value="1"/>
</dbReference>
<dbReference type="SUPFAM" id="SSF46785">
    <property type="entry name" value="Winged helix' DNA-binding domain"/>
    <property type="match status" value="1"/>
</dbReference>
<dbReference type="PANTHER" id="PTHR24567:SF74">
    <property type="entry name" value="HTH-TYPE TRANSCRIPTIONAL REGULATOR ARCR"/>
    <property type="match status" value="1"/>
</dbReference>
<proteinExistence type="predicted"/>
<evidence type="ECO:0000313" key="6">
    <source>
        <dbReference type="EMBL" id="MBZ5713955.1"/>
    </source>
</evidence>
<dbReference type="PANTHER" id="PTHR24567">
    <property type="entry name" value="CRP FAMILY TRANSCRIPTIONAL REGULATORY PROTEIN"/>
    <property type="match status" value="1"/>
</dbReference>
<dbReference type="EMBL" id="JAIRAU010000045">
    <property type="protein sequence ID" value="MBZ5713955.1"/>
    <property type="molecule type" value="Genomic_DNA"/>
</dbReference>
<keyword evidence="1" id="KW-0805">Transcription regulation</keyword>
<dbReference type="PROSITE" id="PS50042">
    <property type="entry name" value="CNMP_BINDING_3"/>
    <property type="match status" value="1"/>
</dbReference>
<dbReference type="CDD" id="cd00038">
    <property type="entry name" value="CAP_ED"/>
    <property type="match status" value="1"/>
</dbReference>
<keyword evidence="7" id="KW-1185">Reference proteome</keyword>
<dbReference type="Pfam" id="PF00027">
    <property type="entry name" value="cNMP_binding"/>
    <property type="match status" value="1"/>
</dbReference>
<evidence type="ECO:0000259" key="5">
    <source>
        <dbReference type="PROSITE" id="PS51063"/>
    </source>
</evidence>
<dbReference type="Pfam" id="PF13545">
    <property type="entry name" value="HTH_Crp_2"/>
    <property type="match status" value="1"/>
</dbReference>
<evidence type="ECO:0000256" key="1">
    <source>
        <dbReference type="ARBA" id="ARBA00023015"/>
    </source>
</evidence>
<dbReference type="SMART" id="SM00419">
    <property type="entry name" value="HTH_CRP"/>
    <property type="match status" value="1"/>
</dbReference>
<dbReference type="InterPro" id="IPR036390">
    <property type="entry name" value="WH_DNA-bd_sf"/>
</dbReference>
<dbReference type="Gene3D" id="2.60.120.10">
    <property type="entry name" value="Jelly Rolls"/>
    <property type="match status" value="1"/>
</dbReference>
<evidence type="ECO:0000313" key="7">
    <source>
        <dbReference type="Proteomes" id="UP001139031"/>
    </source>
</evidence>
<evidence type="ECO:0000256" key="2">
    <source>
        <dbReference type="ARBA" id="ARBA00023125"/>
    </source>
</evidence>
<dbReference type="RefSeq" id="WP_224195690.1">
    <property type="nucleotide sequence ID" value="NZ_JAIRAU010000045.1"/>
</dbReference>
<evidence type="ECO:0000259" key="4">
    <source>
        <dbReference type="PROSITE" id="PS50042"/>
    </source>
</evidence>